<evidence type="ECO:0000313" key="3">
    <source>
        <dbReference type="EMBL" id="MFD1606958.1"/>
    </source>
</evidence>
<dbReference type="PANTHER" id="PTHR11091:SF0">
    <property type="entry name" value="MALATE DEHYDROGENASE"/>
    <property type="match status" value="1"/>
</dbReference>
<sequence>MKIAANNLKRFCEEILKKNSIPTEEAEVIADSLVDANMIGVDSHGVTRLSLYLRRTEEGIVNRNTNLEIIRETETTALYDANNGWGQYAGKIAMQQAIKRAKKYGSATIGVTNSNHFGTASYFTKMAAEENCIGIAMCNTTPIMVPWGSNEPTLGTNPLSIAIPTNRHPVVLDMATSNVARGKINLAAKNGEDIPIGWAITKEGKPTTDPLEALNGYLLPLGPKGSGLAMMIDIMSGVMTGALFGKDIPRMYEDKEPQNLGHLFMVINSESFVDIETFKRRMDDRIEQTVKSSPAEGFEKVYMPGDIEERNREKHTREGLTLSQAMFDELKALGNKYDVPMEEYLSPAES</sequence>
<dbReference type="Gene3D" id="3.30.1370.60">
    <property type="entry name" value="Hypothetical oxidoreductase yiak, domain 2"/>
    <property type="match status" value="1"/>
</dbReference>
<gene>
    <name evidence="3" type="ORF">ACFSBH_04755</name>
</gene>
<reference evidence="4" key="1">
    <citation type="journal article" date="2019" name="Int. J. Syst. Evol. Microbiol.">
        <title>The Global Catalogue of Microorganisms (GCM) 10K type strain sequencing project: providing services to taxonomists for standard genome sequencing and annotation.</title>
        <authorList>
            <consortium name="The Broad Institute Genomics Platform"/>
            <consortium name="The Broad Institute Genome Sequencing Center for Infectious Disease"/>
            <person name="Wu L."/>
            <person name="Ma J."/>
        </authorList>
    </citation>
    <scope>NUCLEOTIDE SEQUENCE [LARGE SCALE GENOMIC DNA]</scope>
    <source>
        <strain evidence="4">CGMCC 1.12376</strain>
    </source>
</reference>
<dbReference type="PANTHER" id="PTHR11091">
    <property type="entry name" value="OXIDOREDUCTASE-RELATED"/>
    <property type="match status" value="1"/>
</dbReference>
<dbReference type="InterPro" id="IPR003767">
    <property type="entry name" value="Malate/L-lactate_DH-like"/>
</dbReference>
<dbReference type="InterPro" id="IPR036111">
    <property type="entry name" value="Mal/L-sulfo/L-lacto_DH-like_sf"/>
</dbReference>
<keyword evidence="2" id="KW-0560">Oxidoreductase</keyword>
<dbReference type="EMBL" id="JBHUDE010000017">
    <property type="protein sequence ID" value="MFD1606958.1"/>
    <property type="molecule type" value="Genomic_DNA"/>
</dbReference>
<dbReference type="InterPro" id="IPR043143">
    <property type="entry name" value="Mal/L-sulf/L-lact_DH-like_NADP"/>
</dbReference>
<comment type="caution">
    <text evidence="3">The sequence shown here is derived from an EMBL/GenBank/DDBJ whole genome shotgun (WGS) entry which is preliminary data.</text>
</comment>
<dbReference type="InterPro" id="IPR043144">
    <property type="entry name" value="Mal/L-sulf/L-lact_DH-like_ah"/>
</dbReference>
<dbReference type="RefSeq" id="WP_379596302.1">
    <property type="nucleotide sequence ID" value="NZ_JBHUDE010000017.1"/>
</dbReference>
<dbReference type="Pfam" id="PF02615">
    <property type="entry name" value="Ldh_2"/>
    <property type="match status" value="1"/>
</dbReference>
<proteinExistence type="inferred from homology"/>
<organism evidence="3 4">
    <name type="scientific">Oceanobacillus luteolus</name>
    <dbReference type="NCBI Taxonomy" id="1274358"/>
    <lineage>
        <taxon>Bacteria</taxon>
        <taxon>Bacillati</taxon>
        <taxon>Bacillota</taxon>
        <taxon>Bacilli</taxon>
        <taxon>Bacillales</taxon>
        <taxon>Bacillaceae</taxon>
        <taxon>Oceanobacillus</taxon>
    </lineage>
</organism>
<dbReference type="SUPFAM" id="SSF89733">
    <property type="entry name" value="L-sulfolactate dehydrogenase-like"/>
    <property type="match status" value="1"/>
</dbReference>
<evidence type="ECO:0000313" key="4">
    <source>
        <dbReference type="Proteomes" id="UP001597221"/>
    </source>
</evidence>
<dbReference type="Proteomes" id="UP001597221">
    <property type="component" value="Unassembled WGS sequence"/>
</dbReference>
<name>A0ABW4HMX1_9BACI</name>
<accession>A0ABW4HMX1</accession>
<keyword evidence="4" id="KW-1185">Reference proteome</keyword>
<evidence type="ECO:0000256" key="1">
    <source>
        <dbReference type="ARBA" id="ARBA00006056"/>
    </source>
</evidence>
<comment type="similarity">
    <text evidence="1">Belongs to the LDH2/MDH2 oxidoreductase family.</text>
</comment>
<protein>
    <submittedName>
        <fullName evidence="3">Ldh family oxidoreductase</fullName>
    </submittedName>
</protein>
<evidence type="ECO:0000256" key="2">
    <source>
        <dbReference type="ARBA" id="ARBA00023002"/>
    </source>
</evidence>
<dbReference type="Gene3D" id="1.10.1530.10">
    <property type="match status" value="1"/>
</dbReference>